<feature type="coiled-coil region" evidence="5">
    <location>
        <begin position="342"/>
        <end position="369"/>
    </location>
</feature>
<dbReference type="GO" id="GO:0007165">
    <property type="term" value="P:signal transduction"/>
    <property type="evidence" value="ECO:0007669"/>
    <property type="project" value="UniProtKB-KW"/>
</dbReference>
<dbReference type="Gene3D" id="1.10.287.950">
    <property type="entry name" value="Methyl-accepting chemotaxis protein"/>
    <property type="match status" value="1"/>
</dbReference>
<reference evidence="8 9" key="1">
    <citation type="submission" date="2016-09" db="EMBL/GenBank/DDBJ databases">
        <title>Photobacterium proteolyticum sp. nov. a protease producing bacterium isolated from ocean sediments of Laizhou Bay.</title>
        <authorList>
            <person name="Li Y."/>
        </authorList>
    </citation>
    <scope>NUCLEOTIDE SEQUENCE [LARGE SCALE GENOMIC DNA]</scope>
    <source>
        <strain evidence="8 9">13-12</strain>
    </source>
</reference>
<evidence type="ECO:0000256" key="3">
    <source>
        <dbReference type="ARBA" id="ARBA00029447"/>
    </source>
</evidence>
<feature type="domain" description="Methyl-accepting transducer" evidence="7">
    <location>
        <begin position="355"/>
        <end position="591"/>
    </location>
</feature>
<evidence type="ECO:0000259" key="7">
    <source>
        <dbReference type="PROSITE" id="PS50111"/>
    </source>
</evidence>
<dbReference type="Pfam" id="PF00015">
    <property type="entry name" value="MCPsignal"/>
    <property type="match status" value="1"/>
</dbReference>
<dbReference type="GO" id="GO:0006935">
    <property type="term" value="P:chemotaxis"/>
    <property type="evidence" value="ECO:0007669"/>
    <property type="project" value="InterPro"/>
</dbReference>
<dbReference type="Gene3D" id="3.30.450.20">
    <property type="entry name" value="PAS domain"/>
    <property type="match status" value="1"/>
</dbReference>
<evidence type="ECO:0000256" key="6">
    <source>
        <dbReference type="SAM" id="Phobius"/>
    </source>
</evidence>
<dbReference type="EMBL" id="MJIL01000093">
    <property type="protein sequence ID" value="OLQ71722.1"/>
    <property type="molecule type" value="Genomic_DNA"/>
</dbReference>
<evidence type="ECO:0000313" key="9">
    <source>
        <dbReference type="Proteomes" id="UP000186905"/>
    </source>
</evidence>
<sequence>MKLKHILLSIFGLLSFSLIFTLSTINYINFKDGSVQSARNSLSSKSELLGSLAEHKINAYFSKLELLASQMSTTEEDLAQVENYAEAMNNLQQKAGFNNIYFGLKSGETYLSTGKIPNFNAKELSREWYVEIFNKKKSKIMTTPYTIEGEDIVMALAVPIKYNGETVAVLSGNISVTELSKFLENYSGDNQIFVARDDGYILAAKYPEMIGKNLYSERPSYAKYSNKNKSHHLYTQDGEEFFVVSSKLDSLGWTFWSWEASHKIEAPSLNNLKQSTLIAFLLILLSLAIIYIVIQKAIYKPLGGEPNEVEVMLKNIAEGDLTNIKEYTTADTGIYKSACILQKNLKEILKQINLAADNLENTAISASAQSEQLSDGAEEQSSQLEQTATAMNEVTATVDEVARNALEASKSAAQTKEKSEYGELVMHQMNDEVTTLQSGIDKVVAVNQKLEQQTQNIGSILEVIDNISEQTNLLALNAAIEAARAGEQGRGFAVVADEVRSLANKTKNSTSEIQKVIEELQKEATLSVKLMDNNESVLKRTIEQSNNVNSALSEISIAVETILDMSHQIATSTEEQTHVSTEINTSISQISDVAKDISAAAQQNQNMAQQISSHSRKMKALANSFQL</sequence>
<evidence type="ECO:0000256" key="1">
    <source>
        <dbReference type="ARBA" id="ARBA00004370"/>
    </source>
</evidence>
<dbReference type="AlphaFoldDB" id="A0A1Q9GBK5"/>
<keyword evidence="6" id="KW-1133">Transmembrane helix</keyword>
<dbReference type="SUPFAM" id="SSF58104">
    <property type="entry name" value="Methyl-accepting chemotaxis protein (MCP) signaling domain"/>
    <property type="match status" value="1"/>
</dbReference>
<dbReference type="STRING" id="1903952.BIT28_23980"/>
<accession>A0A1Q9GBK5</accession>
<dbReference type="PROSITE" id="PS50111">
    <property type="entry name" value="CHEMOTAXIS_TRANSDUC_2"/>
    <property type="match status" value="1"/>
</dbReference>
<keyword evidence="5" id="KW-0175">Coiled coil</keyword>
<dbReference type="RefSeq" id="WP_075767297.1">
    <property type="nucleotide sequence ID" value="NZ_MJIL01000093.1"/>
</dbReference>
<keyword evidence="9" id="KW-1185">Reference proteome</keyword>
<dbReference type="PRINTS" id="PR00260">
    <property type="entry name" value="CHEMTRNSDUCR"/>
</dbReference>
<feature type="transmembrane region" description="Helical" evidence="6">
    <location>
        <begin position="277"/>
        <end position="294"/>
    </location>
</feature>
<organism evidence="8 9">
    <name type="scientific">Photobacterium proteolyticum</name>
    <dbReference type="NCBI Taxonomy" id="1903952"/>
    <lineage>
        <taxon>Bacteria</taxon>
        <taxon>Pseudomonadati</taxon>
        <taxon>Pseudomonadota</taxon>
        <taxon>Gammaproteobacteria</taxon>
        <taxon>Vibrionales</taxon>
        <taxon>Vibrionaceae</taxon>
        <taxon>Photobacterium</taxon>
    </lineage>
</organism>
<dbReference type="GO" id="GO:0004888">
    <property type="term" value="F:transmembrane signaling receptor activity"/>
    <property type="evidence" value="ECO:0007669"/>
    <property type="project" value="InterPro"/>
</dbReference>
<gene>
    <name evidence="8" type="ORF">BIT28_23980</name>
</gene>
<proteinExistence type="inferred from homology"/>
<keyword evidence="2 4" id="KW-0807">Transducer</keyword>
<dbReference type="PANTHER" id="PTHR32089:SF120">
    <property type="entry name" value="METHYL-ACCEPTING CHEMOTAXIS PROTEIN TLPQ"/>
    <property type="match status" value="1"/>
</dbReference>
<comment type="subcellular location">
    <subcellularLocation>
        <location evidence="1">Membrane</location>
    </subcellularLocation>
</comment>
<comment type="similarity">
    <text evidence="3">Belongs to the methyl-accepting chemotaxis (MCP) protein family.</text>
</comment>
<dbReference type="InterPro" id="IPR004090">
    <property type="entry name" value="Chemotax_Me-accpt_rcpt"/>
</dbReference>
<dbReference type="InterPro" id="IPR004089">
    <property type="entry name" value="MCPsignal_dom"/>
</dbReference>
<evidence type="ECO:0000256" key="4">
    <source>
        <dbReference type="PROSITE-ProRule" id="PRU00284"/>
    </source>
</evidence>
<protein>
    <recommendedName>
        <fullName evidence="7">Methyl-accepting transducer domain-containing protein</fullName>
    </recommendedName>
</protein>
<keyword evidence="6" id="KW-0472">Membrane</keyword>
<evidence type="ECO:0000313" key="8">
    <source>
        <dbReference type="EMBL" id="OLQ71722.1"/>
    </source>
</evidence>
<dbReference type="Proteomes" id="UP000186905">
    <property type="component" value="Unassembled WGS sequence"/>
</dbReference>
<name>A0A1Q9GBK5_9GAMM</name>
<keyword evidence="6" id="KW-0812">Transmembrane</keyword>
<comment type="caution">
    <text evidence="8">The sequence shown here is derived from an EMBL/GenBank/DDBJ whole genome shotgun (WGS) entry which is preliminary data.</text>
</comment>
<evidence type="ECO:0000256" key="2">
    <source>
        <dbReference type="ARBA" id="ARBA00023224"/>
    </source>
</evidence>
<dbReference type="CDD" id="cd11386">
    <property type="entry name" value="MCP_signal"/>
    <property type="match status" value="1"/>
</dbReference>
<evidence type="ECO:0000256" key="5">
    <source>
        <dbReference type="SAM" id="Coils"/>
    </source>
</evidence>
<dbReference type="OrthoDB" id="9795078at2"/>
<dbReference type="FunFam" id="1.10.287.950:FF:000001">
    <property type="entry name" value="Methyl-accepting chemotaxis sensory transducer"/>
    <property type="match status" value="1"/>
</dbReference>
<dbReference type="PANTHER" id="PTHR32089">
    <property type="entry name" value="METHYL-ACCEPTING CHEMOTAXIS PROTEIN MCPB"/>
    <property type="match status" value="1"/>
</dbReference>
<dbReference type="SMART" id="SM00283">
    <property type="entry name" value="MA"/>
    <property type="match status" value="1"/>
</dbReference>
<dbReference type="GO" id="GO:0016020">
    <property type="term" value="C:membrane"/>
    <property type="evidence" value="ECO:0007669"/>
    <property type="project" value="UniProtKB-SubCell"/>
</dbReference>